<dbReference type="InterPro" id="IPR022907">
    <property type="entry name" value="VapC_family"/>
</dbReference>
<comment type="cofactor">
    <cofactor evidence="6">
        <name>Mg(2+)</name>
        <dbReference type="ChEBI" id="CHEBI:18420"/>
    </cofactor>
</comment>
<dbReference type="RefSeq" id="WP_170183864.1">
    <property type="nucleotide sequence ID" value="NZ_BAAARZ010000009.1"/>
</dbReference>
<keyword evidence="2 6" id="KW-0540">Nuclease</keyword>
<comment type="function">
    <text evidence="6">Toxic component of a toxin-antitoxin (TA) system. An RNase.</text>
</comment>
<dbReference type="GO" id="GO:0016787">
    <property type="term" value="F:hydrolase activity"/>
    <property type="evidence" value="ECO:0007669"/>
    <property type="project" value="UniProtKB-KW"/>
</dbReference>
<evidence type="ECO:0000313" key="8">
    <source>
        <dbReference type="EMBL" id="GEC21266.1"/>
    </source>
</evidence>
<dbReference type="GO" id="GO:0004540">
    <property type="term" value="F:RNA nuclease activity"/>
    <property type="evidence" value="ECO:0007669"/>
    <property type="project" value="InterPro"/>
</dbReference>
<protein>
    <recommendedName>
        <fullName evidence="6">Ribonuclease VapC</fullName>
        <shortName evidence="6">RNase VapC</shortName>
        <ecNumber evidence="6">3.1.-.-</ecNumber>
    </recommendedName>
    <alternativeName>
        <fullName evidence="6">Toxin VapC</fullName>
    </alternativeName>
</protein>
<comment type="similarity">
    <text evidence="6">Belongs to the PINc/VapC protein family.</text>
</comment>
<evidence type="ECO:0000256" key="6">
    <source>
        <dbReference type="HAMAP-Rule" id="MF_00265"/>
    </source>
</evidence>
<dbReference type="Proteomes" id="UP000320338">
    <property type="component" value="Unassembled WGS sequence"/>
</dbReference>
<evidence type="ECO:0000256" key="5">
    <source>
        <dbReference type="ARBA" id="ARBA00022842"/>
    </source>
</evidence>
<dbReference type="Pfam" id="PF01850">
    <property type="entry name" value="PIN"/>
    <property type="match status" value="1"/>
</dbReference>
<evidence type="ECO:0000313" key="9">
    <source>
        <dbReference type="Proteomes" id="UP000320338"/>
    </source>
</evidence>
<reference evidence="8 9" key="1">
    <citation type="submission" date="2019-06" db="EMBL/GenBank/DDBJ databases">
        <title>Whole genome shotgun sequence of Pseudonocardia hydrocarbonoxydans NBRC 14498.</title>
        <authorList>
            <person name="Hosoyama A."/>
            <person name="Uohara A."/>
            <person name="Ohji S."/>
            <person name="Ichikawa N."/>
        </authorList>
    </citation>
    <scope>NUCLEOTIDE SEQUENCE [LARGE SCALE GENOMIC DNA]</scope>
    <source>
        <strain evidence="8 9">NBRC 14498</strain>
    </source>
</reference>
<name>A0A4Y3WV55_9PSEU</name>
<dbReference type="EMBL" id="BJNG01000030">
    <property type="protein sequence ID" value="GEC21266.1"/>
    <property type="molecule type" value="Genomic_DNA"/>
</dbReference>
<proteinExistence type="inferred from homology"/>
<evidence type="ECO:0000256" key="2">
    <source>
        <dbReference type="ARBA" id="ARBA00022722"/>
    </source>
</evidence>
<dbReference type="SUPFAM" id="SSF88723">
    <property type="entry name" value="PIN domain-like"/>
    <property type="match status" value="1"/>
</dbReference>
<dbReference type="GO" id="GO:0000287">
    <property type="term" value="F:magnesium ion binding"/>
    <property type="evidence" value="ECO:0007669"/>
    <property type="project" value="UniProtKB-UniRule"/>
</dbReference>
<evidence type="ECO:0000256" key="4">
    <source>
        <dbReference type="ARBA" id="ARBA00022801"/>
    </source>
</evidence>
<accession>A0A4Y3WV55</accession>
<evidence type="ECO:0000259" key="7">
    <source>
        <dbReference type="Pfam" id="PF01850"/>
    </source>
</evidence>
<evidence type="ECO:0000256" key="3">
    <source>
        <dbReference type="ARBA" id="ARBA00022723"/>
    </source>
</evidence>
<dbReference type="GO" id="GO:0090729">
    <property type="term" value="F:toxin activity"/>
    <property type="evidence" value="ECO:0007669"/>
    <property type="project" value="UniProtKB-KW"/>
</dbReference>
<keyword evidence="4 6" id="KW-0378">Hydrolase</keyword>
<keyword evidence="6" id="KW-0800">Toxin</keyword>
<dbReference type="AlphaFoldDB" id="A0A4Y3WV55"/>
<dbReference type="CDD" id="cd09874">
    <property type="entry name" value="PIN_MT3492-like"/>
    <property type="match status" value="1"/>
</dbReference>
<feature type="binding site" evidence="6">
    <location>
        <position position="90"/>
    </location>
    <ligand>
        <name>Mg(2+)</name>
        <dbReference type="ChEBI" id="CHEBI:18420"/>
    </ligand>
</feature>
<dbReference type="Gene3D" id="3.40.50.1010">
    <property type="entry name" value="5'-nuclease"/>
    <property type="match status" value="1"/>
</dbReference>
<dbReference type="InterPro" id="IPR029060">
    <property type="entry name" value="PIN-like_dom_sf"/>
</dbReference>
<dbReference type="HAMAP" id="MF_00265">
    <property type="entry name" value="VapC_Nob1"/>
    <property type="match status" value="1"/>
</dbReference>
<keyword evidence="3 6" id="KW-0479">Metal-binding</keyword>
<sequence length="129" mass="13989">MIYIDTSALLRVVFPDDSTPAVERLLDDPGAELISSTLLWVEARRGTARRAPRRLPRVDLLLDRVQAIAIGDAVIASAGHLPDPLLRSLDAIHLATALLIREDVELLLTYDDRLAEAARAHGIPTAAPA</sequence>
<feature type="binding site" evidence="6">
    <location>
        <position position="5"/>
    </location>
    <ligand>
        <name>Mg(2+)</name>
        <dbReference type="ChEBI" id="CHEBI:18420"/>
    </ligand>
</feature>
<evidence type="ECO:0000256" key="1">
    <source>
        <dbReference type="ARBA" id="ARBA00022649"/>
    </source>
</evidence>
<comment type="caution">
    <text evidence="8">The sequence shown here is derived from an EMBL/GenBank/DDBJ whole genome shotgun (WGS) entry which is preliminary data.</text>
</comment>
<keyword evidence="9" id="KW-1185">Reference proteome</keyword>
<keyword evidence="1 6" id="KW-1277">Toxin-antitoxin system</keyword>
<organism evidence="8 9">
    <name type="scientific">Pseudonocardia hydrocarbonoxydans</name>
    <dbReference type="NCBI Taxonomy" id="76726"/>
    <lineage>
        <taxon>Bacteria</taxon>
        <taxon>Bacillati</taxon>
        <taxon>Actinomycetota</taxon>
        <taxon>Actinomycetes</taxon>
        <taxon>Pseudonocardiales</taxon>
        <taxon>Pseudonocardiaceae</taxon>
        <taxon>Pseudonocardia</taxon>
    </lineage>
</organism>
<gene>
    <name evidence="6 8" type="primary">vapC</name>
    <name evidence="8" type="ORF">PHY01_35490</name>
</gene>
<dbReference type="InterPro" id="IPR002716">
    <property type="entry name" value="PIN_dom"/>
</dbReference>
<keyword evidence="5 6" id="KW-0460">Magnesium</keyword>
<feature type="domain" description="PIN" evidence="7">
    <location>
        <begin position="2"/>
        <end position="119"/>
    </location>
</feature>
<dbReference type="EC" id="3.1.-.-" evidence="6"/>